<dbReference type="PROSITE" id="PS00028">
    <property type="entry name" value="ZINC_FINGER_C2H2_1"/>
    <property type="match status" value="3"/>
</dbReference>
<evidence type="ECO:0000256" key="7">
    <source>
        <dbReference type="ARBA" id="ARBA00023015"/>
    </source>
</evidence>
<keyword evidence="4" id="KW-0677">Repeat</keyword>
<sequence length="475" mass="51624">MSTGVVTLQAQVESVLGRLVKAATVELTKLFESRYQASAGGAGRAEGRDPEAPCGAAGDTKRSVGVQVDAEAYPPAAFPELPLLPDASCLGDYKQEALEDQPSPSEISLIEANGHADPHWLPTMEQIVAETLDMVEFRILDMEPLPDIDAETEDVLQAAEEPEVETSWCEPIQNSPAGQKPLVVQADTSPPTCEGKVKFVCPLILRPDSPEHSSDGSKAQVRPEPEQARASTARGAAYSPSPADGAMTPAQTAEVKPEPPSEDPKLLLPCSVSLLDVGSVSASVTRSQSDAAASLCEKRGFPLPRDLRLHQGSHTGRRLCCFTKCGDGLWRLAEGVTSSREGHACSACGKTFKRKKVLRRHQRFHTGEKPYSCKVCSKTFALRKSLRRHLRFHTGERPHACSVCGKSFRLRDNLKAHLRFHTGEKPFSCSLCGKTFRIMRNLETHRLSQCEAFVPSFRTIAGMPKLPNNVPLPTS</sequence>
<feature type="domain" description="C2H2-type" evidence="13">
    <location>
        <begin position="427"/>
        <end position="446"/>
    </location>
</feature>
<name>A0A672HW09_SALFA</name>
<dbReference type="Ensembl" id="ENSSFAT00005034294.1">
    <property type="protein sequence ID" value="ENSSFAP00005033130.1"/>
    <property type="gene ID" value="ENSSFAG00005016754.1"/>
</dbReference>
<evidence type="ECO:0000256" key="6">
    <source>
        <dbReference type="ARBA" id="ARBA00022833"/>
    </source>
</evidence>
<dbReference type="GO" id="GO:0000981">
    <property type="term" value="F:DNA-binding transcription factor activity, RNA polymerase II-specific"/>
    <property type="evidence" value="ECO:0007669"/>
    <property type="project" value="TreeGrafter"/>
</dbReference>
<dbReference type="FunFam" id="3.30.160.60:FF:000508">
    <property type="entry name" value="Myeloid zinc finger 1"/>
    <property type="match status" value="1"/>
</dbReference>
<evidence type="ECO:0000259" key="13">
    <source>
        <dbReference type="PROSITE" id="PS50157"/>
    </source>
</evidence>
<evidence type="ECO:0000256" key="9">
    <source>
        <dbReference type="ARBA" id="ARBA00023163"/>
    </source>
</evidence>
<feature type="compositionally biased region" description="Basic and acidic residues" evidence="12">
    <location>
        <begin position="208"/>
        <end position="227"/>
    </location>
</feature>
<dbReference type="PANTHER" id="PTHR23226">
    <property type="entry name" value="ZINC FINGER AND SCAN DOMAIN-CONTAINING"/>
    <property type="match status" value="1"/>
</dbReference>
<keyword evidence="9" id="KW-0804">Transcription</keyword>
<evidence type="ECO:0000256" key="4">
    <source>
        <dbReference type="ARBA" id="ARBA00022737"/>
    </source>
</evidence>
<evidence type="ECO:0000256" key="5">
    <source>
        <dbReference type="ARBA" id="ARBA00022771"/>
    </source>
</evidence>
<reference evidence="14" key="3">
    <citation type="submission" date="2025-09" db="UniProtKB">
        <authorList>
            <consortium name="Ensembl"/>
        </authorList>
    </citation>
    <scope>IDENTIFICATION</scope>
</reference>
<accession>A0A672HW09</accession>
<dbReference type="GO" id="GO:0042802">
    <property type="term" value="F:identical protein binding"/>
    <property type="evidence" value="ECO:0007669"/>
    <property type="project" value="UniProtKB-ARBA"/>
</dbReference>
<dbReference type="FunFam" id="3.30.160.60:FF:000965">
    <property type="entry name" value="Neurotrophin receptor-interacting factor homolog"/>
    <property type="match status" value="1"/>
</dbReference>
<dbReference type="InterPro" id="IPR036236">
    <property type="entry name" value="Znf_C2H2_sf"/>
</dbReference>
<evidence type="ECO:0000256" key="1">
    <source>
        <dbReference type="ARBA" id="ARBA00004123"/>
    </source>
</evidence>
<keyword evidence="7" id="KW-0805">Transcription regulation</keyword>
<proteinExistence type="inferred from homology"/>
<organism evidence="14 15">
    <name type="scientific">Salarias fasciatus</name>
    <name type="common">Jewelled blenny</name>
    <name type="synonym">Blennius fasciatus</name>
    <dbReference type="NCBI Taxonomy" id="181472"/>
    <lineage>
        <taxon>Eukaryota</taxon>
        <taxon>Metazoa</taxon>
        <taxon>Chordata</taxon>
        <taxon>Craniata</taxon>
        <taxon>Vertebrata</taxon>
        <taxon>Euteleostomi</taxon>
        <taxon>Actinopterygii</taxon>
        <taxon>Neopterygii</taxon>
        <taxon>Teleostei</taxon>
        <taxon>Neoteleostei</taxon>
        <taxon>Acanthomorphata</taxon>
        <taxon>Ovalentaria</taxon>
        <taxon>Blenniimorphae</taxon>
        <taxon>Blenniiformes</taxon>
        <taxon>Blennioidei</taxon>
        <taxon>Blenniidae</taxon>
        <taxon>Salariinae</taxon>
        <taxon>Salarias</taxon>
    </lineage>
</organism>
<evidence type="ECO:0000313" key="14">
    <source>
        <dbReference type="Ensembl" id="ENSSFAP00005033130.1"/>
    </source>
</evidence>
<dbReference type="GO" id="GO:0008270">
    <property type="term" value="F:zinc ion binding"/>
    <property type="evidence" value="ECO:0007669"/>
    <property type="project" value="UniProtKB-KW"/>
</dbReference>
<dbReference type="SUPFAM" id="SSF57667">
    <property type="entry name" value="beta-beta-alpha zinc fingers"/>
    <property type="match status" value="2"/>
</dbReference>
<dbReference type="GO" id="GO:0000978">
    <property type="term" value="F:RNA polymerase II cis-regulatory region sequence-specific DNA binding"/>
    <property type="evidence" value="ECO:0007669"/>
    <property type="project" value="TreeGrafter"/>
</dbReference>
<evidence type="ECO:0000256" key="2">
    <source>
        <dbReference type="ARBA" id="ARBA00006991"/>
    </source>
</evidence>
<comment type="similarity">
    <text evidence="2">Belongs to the krueppel C2H2-type zinc-finger protein family.</text>
</comment>
<evidence type="ECO:0000256" key="8">
    <source>
        <dbReference type="ARBA" id="ARBA00023125"/>
    </source>
</evidence>
<evidence type="ECO:0000256" key="11">
    <source>
        <dbReference type="PROSITE-ProRule" id="PRU00042"/>
    </source>
</evidence>
<feature type="region of interest" description="Disordered" evidence="12">
    <location>
        <begin position="156"/>
        <end position="189"/>
    </location>
</feature>
<feature type="domain" description="C2H2-type" evidence="13">
    <location>
        <begin position="399"/>
        <end position="426"/>
    </location>
</feature>
<protein>
    <submittedName>
        <fullName evidence="14">Zinc finger protein 628-like</fullName>
    </submittedName>
</protein>
<keyword evidence="6" id="KW-0862">Zinc</keyword>
<comment type="subcellular location">
    <subcellularLocation>
        <location evidence="1">Nucleus</location>
    </subcellularLocation>
</comment>
<feature type="region of interest" description="Disordered" evidence="12">
    <location>
        <begin position="207"/>
        <end position="263"/>
    </location>
</feature>
<reference evidence="14" key="2">
    <citation type="submission" date="2025-08" db="UniProtKB">
        <authorList>
            <consortium name="Ensembl"/>
        </authorList>
    </citation>
    <scope>IDENTIFICATION</scope>
</reference>
<dbReference type="PANTHER" id="PTHR23226:SF240">
    <property type="entry name" value="GASTRULA ZINC FINGER PROTEIN XLCGF26.1-LIKE-RELATED"/>
    <property type="match status" value="1"/>
</dbReference>
<evidence type="ECO:0000313" key="15">
    <source>
        <dbReference type="Proteomes" id="UP000472267"/>
    </source>
</evidence>
<evidence type="ECO:0000256" key="10">
    <source>
        <dbReference type="ARBA" id="ARBA00023242"/>
    </source>
</evidence>
<keyword evidence="15" id="KW-1185">Reference proteome</keyword>
<dbReference type="AlphaFoldDB" id="A0A672HW09"/>
<dbReference type="InterPro" id="IPR013087">
    <property type="entry name" value="Znf_C2H2_type"/>
</dbReference>
<feature type="domain" description="C2H2-type" evidence="13">
    <location>
        <begin position="371"/>
        <end position="398"/>
    </location>
</feature>
<reference evidence="14" key="1">
    <citation type="submission" date="2019-06" db="EMBL/GenBank/DDBJ databases">
        <authorList>
            <consortium name="Wellcome Sanger Institute Data Sharing"/>
        </authorList>
    </citation>
    <scope>NUCLEOTIDE SEQUENCE [LARGE SCALE GENOMIC DNA]</scope>
</reference>
<dbReference type="FunFam" id="3.30.160.60:FF:002343">
    <property type="entry name" value="Zinc finger protein 33A"/>
    <property type="match status" value="1"/>
</dbReference>
<dbReference type="InParanoid" id="A0A672HW09"/>
<feature type="region of interest" description="Disordered" evidence="12">
    <location>
        <begin position="39"/>
        <end position="59"/>
    </location>
</feature>
<feature type="domain" description="C2H2-type" evidence="13">
    <location>
        <begin position="343"/>
        <end position="370"/>
    </location>
</feature>
<dbReference type="Gene3D" id="3.30.160.60">
    <property type="entry name" value="Classic Zinc Finger"/>
    <property type="match status" value="4"/>
</dbReference>
<dbReference type="OrthoDB" id="10004641at2759"/>
<evidence type="ECO:0000256" key="3">
    <source>
        <dbReference type="ARBA" id="ARBA00022723"/>
    </source>
</evidence>
<dbReference type="GO" id="GO:0005634">
    <property type="term" value="C:nucleus"/>
    <property type="evidence" value="ECO:0007669"/>
    <property type="project" value="UniProtKB-SubCell"/>
</dbReference>
<keyword evidence="10" id="KW-0539">Nucleus</keyword>
<dbReference type="OMA" id="WERIHAP"/>
<dbReference type="Proteomes" id="UP000472267">
    <property type="component" value="Chromosome 18"/>
</dbReference>
<dbReference type="PROSITE" id="PS50157">
    <property type="entry name" value="ZINC_FINGER_C2H2_2"/>
    <property type="match status" value="4"/>
</dbReference>
<keyword evidence="3" id="KW-0479">Metal-binding</keyword>
<keyword evidence="8" id="KW-0238">DNA-binding</keyword>
<keyword evidence="5 11" id="KW-0863">Zinc-finger</keyword>
<evidence type="ECO:0000256" key="12">
    <source>
        <dbReference type="SAM" id="MobiDB-lite"/>
    </source>
</evidence>
<dbReference type="SMART" id="SM00355">
    <property type="entry name" value="ZnF_C2H2"/>
    <property type="match status" value="4"/>
</dbReference>
<dbReference type="Pfam" id="PF00096">
    <property type="entry name" value="zf-C2H2"/>
    <property type="match status" value="4"/>
</dbReference>
<gene>
    <name evidence="14" type="primary">si:rp71-1g18.1</name>
</gene>
<dbReference type="FunFam" id="3.30.160.60:FF:000688">
    <property type="entry name" value="zinc finger protein 197 isoform X1"/>
    <property type="match status" value="1"/>
</dbReference>